<name>A0A327ZGV5_9ACTN</name>
<keyword evidence="1" id="KW-1133">Transmembrane helix</keyword>
<feature type="transmembrane region" description="Helical" evidence="1">
    <location>
        <begin position="108"/>
        <end position="125"/>
    </location>
</feature>
<feature type="transmembrane region" description="Helical" evidence="1">
    <location>
        <begin position="12"/>
        <end position="38"/>
    </location>
</feature>
<keyword evidence="4" id="KW-1185">Reference proteome</keyword>
<gene>
    <name evidence="3" type="ORF">B0I29_10736</name>
</gene>
<keyword evidence="1" id="KW-0812">Transmembrane</keyword>
<comment type="caution">
    <text evidence="3">The sequence shown here is derived from an EMBL/GenBank/DDBJ whole genome shotgun (WGS) entry which is preliminary data.</text>
</comment>
<evidence type="ECO:0000259" key="2">
    <source>
        <dbReference type="Pfam" id="PF23636"/>
    </source>
</evidence>
<sequence>MDVEESRATGWVAWVLFGGIALVLLGTVHLCMGSLALLNPDVLAGTRGALLLPISLTALGWLHMGVGVLAVITGAALFLGRLWARMVAIQLAALAALFDFLFLAEHPVWSGIAIVLAAVVIWAVAKHGAEVADAQGK</sequence>
<evidence type="ECO:0000313" key="4">
    <source>
        <dbReference type="Proteomes" id="UP000249341"/>
    </source>
</evidence>
<accession>A0A327ZGV5</accession>
<dbReference type="RefSeq" id="WP_111649997.1">
    <property type="nucleotide sequence ID" value="NZ_JACHWI010000001.1"/>
</dbReference>
<evidence type="ECO:0000256" key="1">
    <source>
        <dbReference type="SAM" id="Phobius"/>
    </source>
</evidence>
<dbReference type="EMBL" id="QLMJ01000007">
    <property type="protein sequence ID" value="RAK36774.1"/>
    <property type="molecule type" value="Genomic_DNA"/>
</dbReference>
<protein>
    <recommendedName>
        <fullName evidence="2">DUF7144 domain-containing protein</fullName>
    </recommendedName>
</protein>
<reference evidence="3 4" key="1">
    <citation type="submission" date="2018-06" db="EMBL/GenBank/DDBJ databases">
        <title>Genomic Encyclopedia of Type Strains, Phase III (KMG-III): the genomes of soil and plant-associated and newly described type strains.</title>
        <authorList>
            <person name="Whitman W."/>
        </authorList>
    </citation>
    <scope>NUCLEOTIDE SEQUENCE [LARGE SCALE GENOMIC DNA]</scope>
    <source>
        <strain evidence="3 4">CGMCC 4.7090</strain>
    </source>
</reference>
<dbReference type="InterPro" id="IPR055568">
    <property type="entry name" value="DUF7144"/>
</dbReference>
<dbReference type="Pfam" id="PF23636">
    <property type="entry name" value="DUF7144"/>
    <property type="match status" value="1"/>
</dbReference>
<organism evidence="3 4">
    <name type="scientific">Actinoplanes lutulentus</name>
    <dbReference type="NCBI Taxonomy" id="1287878"/>
    <lineage>
        <taxon>Bacteria</taxon>
        <taxon>Bacillati</taxon>
        <taxon>Actinomycetota</taxon>
        <taxon>Actinomycetes</taxon>
        <taxon>Micromonosporales</taxon>
        <taxon>Micromonosporaceae</taxon>
        <taxon>Actinoplanes</taxon>
    </lineage>
</organism>
<dbReference type="AlphaFoldDB" id="A0A327ZGV5"/>
<dbReference type="Proteomes" id="UP000249341">
    <property type="component" value="Unassembled WGS sequence"/>
</dbReference>
<proteinExistence type="predicted"/>
<feature type="transmembrane region" description="Helical" evidence="1">
    <location>
        <begin position="58"/>
        <end position="79"/>
    </location>
</feature>
<feature type="transmembrane region" description="Helical" evidence="1">
    <location>
        <begin position="86"/>
        <end position="102"/>
    </location>
</feature>
<keyword evidence="1" id="KW-0472">Membrane</keyword>
<evidence type="ECO:0000313" key="3">
    <source>
        <dbReference type="EMBL" id="RAK36774.1"/>
    </source>
</evidence>
<feature type="domain" description="DUF7144" evidence="2">
    <location>
        <begin position="14"/>
        <end position="128"/>
    </location>
</feature>
<dbReference type="OrthoDB" id="3298071at2"/>